<evidence type="ECO:0000256" key="2">
    <source>
        <dbReference type="SAM" id="MobiDB-lite"/>
    </source>
</evidence>
<feature type="region of interest" description="Disordered" evidence="2">
    <location>
        <begin position="85"/>
        <end position="138"/>
    </location>
</feature>
<name>A0A9P6GNY5_9PLEO</name>
<dbReference type="Pfam" id="PF08574">
    <property type="entry name" value="Iwr1"/>
    <property type="match status" value="1"/>
</dbReference>
<feature type="compositionally biased region" description="Acidic residues" evidence="2">
    <location>
        <begin position="281"/>
        <end position="293"/>
    </location>
</feature>
<feature type="region of interest" description="Disordered" evidence="2">
    <location>
        <begin position="1"/>
        <end position="20"/>
    </location>
</feature>
<evidence type="ECO:0000313" key="4">
    <source>
        <dbReference type="EMBL" id="KAF9737554.1"/>
    </source>
</evidence>
<comment type="caution">
    <text evidence="4">The sequence shown here is derived from an EMBL/GenBank/DDBJ whole genome shotgun (WGS) entry which is preliminary data.</text>
</comment>
<feature type="region of interest" description="Disordered" evidence="2">
    <location>
        <begin position="172"/>
        <end position="193"/>
    </location>
</feature>
<feature type="compositionally biased region" description="Acidic residues" evidence="2">
    <location>
        <begin position="306"/>
        <end position="323"/>
    </location>
</feature>
<dbReference type="Proteomes" id="UP000756921">
    <property type="component" value="Unassembled WGS sequence"/>
</dbReference>
<keyword evidence="5" id="KW-1185">Reference proteome</keyword>
<dbReference type="GO" id="GO:0005737">
    <property type="term" value="C:cytoplasm"/>
    <property type="evidence" value="ECO:0007669"/>
    <property type="project" value="TreeGrafter"/>
</dbReference>
<feature type="compositionally biased region" description="Low complexity" evidence="2">
    <location>
        <begin position="93"/>
        <end position="126"/>
    </location>
</feature>
<feature type="domain" description="Transcription factor Iwr1" evidence="3">
    <location>
        <begin position="214"/>
        <end position="285"/>
    </location>
</feature>
<proteinExistence type="inferred from homology"/>
<dbReference type="InterPro" id="IPR040150">
    <property type="entry name" value="Iwr1"/>
</dbReference>
<feature type="compositionally biased region" description="Acidic residues" evidence="2">
    <location>
        <begin position="252"/>
        <end position="274"/>
    </location>
</feature>
<reference evidence="4" key="1">
    <citation type="journal article" date="2020" name="Mol. Plant Microbe Interact.">
        <title>Genome Sequence of the Biocontrol Agent Coniothyrium minitans strain Conio (IMI 134523).</title>
        <authorList>
            <person name="Patel D."/>
            <person name="Shittu T.A."/>
            <person name="Baroncelli R."/>
            <person name="Muthumeenakshi S."/>
            <person name="Osborne T.H."/>
            <person name="Janganan T.K."/>
            <person name="Sreenivasaprasad S."/>
        </authorList>
    </citation>
    <scope>NUCLEOTIDE SEQUENCE</scope>
    <source>
        <strain evidence="4">Conio</strain>
    </source>
</reference>
<dbReference type="OrthoDB" id="6255506at2759"/>
<dbReference type="GO" id="GO:0006606">
    <property type="term" value="P:protein import into nucleus"/>
    <property type="evidence" value="ECO:0007669"/>
    <property type="project" value="InterPro"/>
</dbReference>
<gene>
    <name evidence="4" type="ORF">PMIN01_05333</name>
</gene>
<dbReference type="AlphaFoldDB" id="A0A9P6GNY5"/>
<protein>
    <recommendedName>
        <fullName evidence="3">Transcription factor Iwr1 domain-containing protein</fullName>
    </recommendedName>
</protein>
<dbReference type="EMBL" id="WJXW01000004">
    <property type="protein sequence ID" value="KAF9737554.1"/>
    <property type="molecule type" value="Genomic_DNA"/>
</dbReference>
<dbReference type="PANTHER" id="PTHR28063:SF1">
    <property type="entry name" value="RNA POLYMERASE II NUCLEAR LOCALIZATION PROTEIN IWR1"/>
    <property type="match status" value="1"/>
</dbReference>
<dbReference type="InterPro" id="IPR013883">
    <property type="entry name" value="TF_Iwr1_dom"/>
</dbReference>
<evidence type="ECO:0000313" key="5">
    <source>
        <dbReference type="Proteomes" id="UP000756921"/>
    </source>
</evidence>
<evidence type="ECO:0000256" key="1">
    <source>
        <dbReference type="ARBA" id="ARBA00010218"/>
    </source>
</evidence>
<sequence>MAPQPPQTLSVKRKRNDAPVHHLVVDADRDRDRTVKRQKSAPRFTWRLLQKPGHHVPAAVPSPTPQQNRRFHVSLSAGQRVLVEAPDLPDPAPTTAGETPSVPSIPELVEPVEPVESQDAACATPATPRPRKRPGAAAAIRINPAYTAQAEGDARPSEEHVKHFEKLAEELEQEELAQSKPAPSPVKYLPTGPARRYKKTATLAVKDLDAMDVDDYVIDTYVREELMSDADGNIAEHKGIVGYIVLKEEDEDWWNGEDESDKEFDTDEDDENAEDYYANDYPEDELSSDDEFDRDPYQPKYRHGSDDEEYDLNDDAFSGDEDDDHFRRLTLPGQVALLNRPGR</sequence>
<accession>A0A9P6GNY5</accession>
<organism evidence="4 5">
    <name type="scientific">Paraphaeosphaeria minitans</name>
    <dbReference type="NCBI Taxonomy" id="565426"/>
    <lineage>
        <taxon>Eukaryota</taxon>
        <taxon>Fungi</taxon>
        <taxon>Dikarya</taxon>
        <taxon>Ascomycota</taxon>
        <taxon>Pezizomycotina</taxon>
        <taxon>Dothideomycetes</taxon>
        <taxon>Pleosporomycetidae</taxon>
        <taxon>Pleosporales</taxon>
        <taxon>Massarineae</taxon>
        <taxon>Didymosphaeriaceae</taxon>
        <taxon>Paraphaeosphaeria</taxon>
    </lineage>
</organism>
<evidence type="ECO:0000259" key="3">
    <source>
        <dbReference type="Pfam" id="PF08574"/>
    </source>
</evidence>
<comment type="similarity">
    <text evidence="1">Belongs to the IWR1/SLC7A6OS family.</text>
</comment>
<dbReference type="PANTHER" id="PTHR28063">
    <property type="entry name" value="RNA POLYMERASE II NUCLEAR LOCALIZATION PROTEIN IWR1"/>
    <property type="match status" value="1"/>
</dbReference>
<feature type="region of interest" description="Disordered" evidence="2">
    <location>
        <begin position="252"/>
        <end position="325"/>
    </location>
</feature>